<keyword evidence="11 17" id="KW-0133">Cell shape</keyword>
<dbReference type="Gene3D" id="3.90.78.10">
    <property type="entry name" value="UDP-N-acetylenolpyruvoylglucosamine reductase, C-terminal domain"/>
    <property type="match status" value="1"/>
</dbReference>
<dbReference type="InterPro" id="IPR016166">
    <property type="entry name" value="FAD-bd_PCMH"/>
</dbReference>
<comment type="function">
    <text evidence="2 17">Cell wall formation.</text>
</comment>
<evidence type="ECO:0000259" key="18">
    <source>
        <dbReference type="PROSITE" id="PS51387"/>
    </source>
</evidence>
<dbReference type="NCBIfam" id="TIGR00179">
    <property type="entry name" value="murB"/>
    <property type="match status" value="1"/>
</dbReference>
<evidence type="ECO:0000313" key="19">
    <source>
        <dbReference type="EMBL" id="QGG95544.1"/>
    </source>
</evidence>
<keyword evidence="8 17" id="KW-0285">Flavoprotein</keyword>
<accession>A0A5Q2RJ53</accession>
<dbReference type="Pfam" id="PF01565">
    <property type="entry name" value="FAD_binding_4"/>
    <property type="match status" value="1"/>
</dbReference>
<feature type="active site" evidence="17">
    <location>
        <position position="317"/>
    </location>
</feature>
<evidence type="ECO:0000256" key="11">
    <source>
        <dbReference type="ARBA" id="ARBA00022960"/>
    </source>
</evidence>
<feature type="active site" description="Proton donor" evidence="17">
    <location>
        <position position="247"/>
    </location>
</feature>
<comment type="subcellular location">
    <subcellularLocation>
        <location evidence="3 17">Cytoplasm</location>
    </subcellularLocation>
</comment>
<dbReference type="SUPFAM" id="SSF56176">
    <property type="entry name" value="FAD-binding/transporter-associated domain-like"/>
    <property type="match status" value="1"/>
</dbReference>
<evidence type="ECO:0000256" key="16">
    <source>
        <dbReference type="ARBA" id="ARBA00048914"/>
    </source>
</evidence>
<dbReference type="GO" id="GO:0071949">
    <property type="term" value="F:FAD binding"/>
    <property type="evidence" value="ECO:0007669"/>
    <property type="project" value="InterPro"/>
</dbReference>
<dbReference type="PANTHER" id="PTHR21071:SF4">
    <property type="entry name" value="UDP-N-ACETYLENOLPYRUVOYLGLUCOSAMINE REDUCTASE"/>
    <property type="match status" value="1"/>
</dbReference>
<evidence type="ECO:0000256" key="2">
    <source>
        <dbReference type="ARBA" id="ARBA00003921"/>
    </source>
</evidence>
<gene>
    <name evidence="17 19" type="primary">murB</name>
    <name evidence="19" type="ORF">GH723_10810</name>
</gene>
<keyword evidence="10 17" id="KW-0521">NADP</keyword>
<evidence type="ECO:0000256" key="5">
    <source>
        <dbReference type="ARBA" id="ARBA00010485"/>
    </source>
</evidence>
<keyword evidence="14 17" id="KW-0131">Cell cycle</keyword>
<dbReference type="InterPro" id="IPR036635">
    <property type="entry name" value="MurB_C_sf"/>
</dbReference>
<dbReference type="KEGG" id="atq:GH723_10810"/>
<keyword evidence="13 17" id="KW-0560">Oxidoreductase</keyword>
<dbReference type="GO" id="GO:0009252">
    <property type="term" value="P:peptidoglycan biosynthetic process"/>
    <property type="evidence" value="ECO:0007669"/>
    <property type="project" value="UniProtKB-UniRule"/>
</dbReference>
<dbReference type="AlphaFoldDB" id="A0A5Q2RJ53"/>
<name>A0A5Q2RJ53_9ACTN</name>
<evidence type="ECO:0000256" key="15">
    <source>
        <dbReference type="ARBA" id="ARBA00023316"/>
    </source>
</evidence>
<feature type="active site" evidence="17">
    <location>
        <position position="199"/>
    </location>
</feature>
<dbReference type="GO" id="GO:0005829">
    <property type="term" value="C:cytosol"/>
    <property type="evidence" value="ECO:0007669"/>
    <property type="project" value="TreeGrafter"/>
</dbReference>
<comment type="catalytic activity">
    <reaction evidence="16 17">
        <text>UDP-N-acetyl-alpha-D-muramate + NADP(+) = UDP-N-acetyl-3-O-(1-carboxyvinyl)-alpha-D-glucosamine + NADPH + H(+)</text>
        <dbReference type="Rhea" id="RHEA:12248"/>
        <dbReference type="ChEBI" id="CHEBI:15378"/>
        <dbReference type="ChEBI" id="CHEBI:57783"/>
        <dbReference type="ChEBI" id="CHEBI:58349"/>
        <dbReference type="ChEBI" id="CHEBI:68483"/>
        <dbReference type="ChEBI" id="CHEBI:70757"/>
        <dbReference type="EC" id="1.3.1.98"/>
    </reaction>
</comment>
<evidence type="ECO:0000256" key="14">
    <source>
        <dbReference type="ARBA" id="ARBA00023306"/>
    </source>
</evidence>
<dbReference type="Gene3D" id="3.30.43.10">
    <property type="entry name" value="Uridine Diphospho-n-acetylenolpyruvylglucosamine Reductase, domain 2"/>
    <property type="match status" value="1"/>
</dbReference>
<evidence type="ECO:0000256" key="17">
    <source>
        <dbReference type="HAMAP-Rule" id="MF_00037"/>
    </source>
</evidence>
<evidence type="ECO:0000256" key="13">
    <source>
        <dbReference type="ARBA" id="ARBA00023002"/>
    </source>
</evidence>
<evidence type="ECO:0000256" key="9">
    <source>
        <dbReference type="ARBA" id="ARBA00022827"/>
    </source>
</evidence>
<feature type="domain" description="FAD-binding PCMH-type" evidence="18">
    <location>
        <begin position="54"/>
        <end position="219"/>
    </location>
</feature>
<proteinExistence type="inferred from homology"/>
<dbReference type="Gene3D" id="3.30.465.10">
    <property type="match status" value="1"/>
</dbReference>
<dbReference type="PROSITE" id="PS51387">
    <property type="entry name" value="FAD_PCMH"/>
    <property type="match status" value="1"/>
</dbReference>
<dbReference type="UniPathway" id="UPA00219"/>
<evidence type="ECO:0000256" key="1">
    <source>
        <dbReference type="ARBA" id="ARBA00001974"/>
    </source>
</evidence>
<dbReference type="GO" id="GO:0008360">
    <property type="term" value="P:regulation of cell shape"/>
    <property type="evidence" value="ECO:0007669"/>
    <property type="project" value="UniProtKB-KW"/>
</dbReference>
<comment type="similarity">
    <text evidence="5 17">Belongs to the MurB family.</text>
</comment>
<dbReference type="InterPro" id="IPR016169">
    <property type="entry name" value="FAD-bd_PCMH_sub2"/>
</dbReference>
<dbReference type="GO" id="GO:0051301">
    <property type="term" value="P:cell division"/>
    <property type="evidence" value="ECO:0007669"/>
    <property type="project" value="UniProtKB-KW"/>
</dbReference>
<evidence type="ECO:0000256" key="3">
    <source>
        <dbReference type="ARBA" id="ARBA00004496"/>
    </source>
</evidence>
<dbReference type="NCBIfam" id="NF010480">
    <property type="entry name" value="PRK13905.1"/>
    <property type="match status" value="1"/>
</dbReference>
<dbReference type="InterPro" id="IPR016167">
    <property type="entry name" value="FAD-bd_PCMH_sub1"/>
</dbReference>
<reference evidence="19 20" key="1">
    <citation type="submission" date="2019-11" db="EMBL/GenBank/DDBJ databases">
        <authorList>
            <person name="He Y."/>
        </authorList>
    </citation>
    <scope>NUCLEOTIDE SEQUENCE [LARGE SCALE GENOMIC DNA]</scope>
    <source>
        <strain evidence="19 20">SCSIO 58843</strain>
    </source>
</reference>
<comment type="cofactor">
    <cofactor evidence="1 17">
        <name>FAD</name>
        <dbReference type="ChEBI" id="CHEBI:57692"/>
    </cofactor>
</comment>
<sequence length="332" mass="34489">MPHPRRRRHHPPRRRAAARADRGCSVSDLALALDRLGDRARHDAPLGPLTTYRVGGAAAALVDVDSVDDLRAVADALRGLDVPVLVVGRGSNLLVADAGFEGVALTLGEGLAHIDVEATTVRAGGAASLPVVARRTAAAGLAGFEWAVGVPGSVGGAVRMNAGGHGSDMAAVLRSIHVIDLRGGEDVAVPASALELRYRHSNVRPSQVVVEAVLELSPGDRGASEREISDIVRWRRAHQPGGQNAGSVFTNPPGDSAGRLIDAAGAKGFRIGTAAVSDKHANFIQADDGGSADDVLAVMAEVRRRVLDHAGVLLEPETRIVGARLPDPEEQP</sequence>
<dbReference type="InterPro" id="IPR036318">
    <property type="entry name" value="FAD-bd_PCMH-like_sf"/>
</dbReference>
<keyword evidence="15 17" id="KW-0961">Cell wall biogenesis/degradation</keyword>
<evidence type="ECO:0000256" key="8">
    <source>
        <dbReference type="ARBA" id="ARBA00022630"/>
    </source>
</evidence>
<keyword evidence="6 17" id="KW-0963">Cytoplasm</keyword>
<protein>
    <recommendedName>
        <fullName evidence="17">UDP-N-acetylenolpyruvoylglucosamine reductase</fullName>
        <ecNumber evidence="17">1.3.1.98</ecNumber>
    </recommendedName>
    <alternativeName>
        <fullName evidence="17">UDP-N-acetylmuramate dehydrogenase</fullName>
    </alternativeName>
</protein>
<dbReference type="EC" id="1.3.1.98" evidence="17"/>
<dbReference type="HAMAP" id="MF_00037">
    <property type="entry name" value="MurB"/>
    <property type="match status" value="1"/>
</dbReference>
<evidence type="ECO:0000256" key="7">
    <source>
        <dbReference type="ARBA" id="ARBA00022618"/>
    </source>
</evidence>
<organism evidence="19 20">
    <name type="scientific">Actinomarinicola tropica</name>
    <dbReference type="NCBI Taxonomy" id="2789776"/>
    <lineage>
        <taxon>Bacteria</taxon>
        <taxon>Bacillati</taxon>
        <taxon>Actinomycetota</taxon>
        <taxon>Acidimicrobiia</taxon>
        <taxon>Acidimicrobiales</taxon>
        <taxon>Iamiaceae</taxon>
        <taxon>Actinomarinicola</taxon>
    </lineage>
</organism>
<comment type="pathway">
    <text evidence="4 17">Cell wall biogenesis; peptidoglycan biosynthesis.</text>
</comment>
<keyword evidence="7 17" id="KW-0132">Cell division</keyword>
<dbReference type="Pfam" id="PF02873">
    <property type="entry name" value="MurB_C"/>
    <property type="match status" value="1"/>
</dbReference>
<evidence type="ECO:0000313" key="20">
    <source>
        <dbReference type="Proteomes" id="UP000334019"/>
    </source>
</evidence>
<dbReference type="InterPro" id="IPR011601">
    <property type="entry name" value="MurB_C"/>
</dbReference>
<keyword evidence="20" id="KW-1185">Reference proteome</keyword>
<dbReference type="GO" id="GO:0008762">
    <property type="term" value="F:UDP-N-acetylmuramate dehydrogenase activity"/>
    <property type="evidence" value="ECO:0007669"/>
    <property type="project" value="UniProtKB-UniRule"/>
</dbReference>
<evidence type="ECO:0000256" key="4">
    <source>
        <dbReference type="ARBA" id="ARBA00004752"/>
    </source>
</evidence>
<dbReference type="EMBL" id="CP045851">
    <property type="protein sequence ID" value="QGG95544.1"/>
    <property type="molecule type" value="Genomic_DNA"/>
</dbReference>
<keyword evidence="12 17" id="KW-0573">Peptidoglycan synthesis</keyword>
<dbReference type="Proteomes" id="UP000334019">
    <property type="component" value="Chromosome"/>
</dbReference>
<dbReference type="InterPro" id="IPR006094">
    <property type="entry name" value="Oxid_FAD_bind_N"/>
</dbReference>
<dbReference type="SUPFAM" id="SSF56194">
    <property type="entry name" value="Uridine diphospho-N-Acetylenolpyruvylglucosamine reductase, MurB, C-terminal domain"/>
    <property type="match status" value="1"/>
</dbReference>
<dbReference type="PANTHER" id="PTHR21071">
    <property type="entry name" value="UDP-N-ACETYLENOLPYRUVOYLGLUCOSAMINE REDUCTASE"/>
    <property type="match status" value="1"/>
</dbReference>
<keyword evidence="9 17" id="KW-0274">FAD</keyword>
<evidence type="ECO:0000256" key="12">
    <source>
        <dbReference type="ARBA" id="ARBA00022984"/>
    </source>
</evidence>
<evidence type="ECO:0000256" key="10">
    <source>
        <dbReference type="ARBA" id="ARBA00022857"/>
    </source>
</evidence>
<dbReference type="GO" id="GO:0071555">
    <property type="term" value="P:cell wall organization"/>
    <property type="evidence" value="ECO:0007669"/>
    <property type="project" value="UniProtKB-KW"/>
</dbReference>
<evidence type="ECO:0000256" key="6">
    <source>
        <dbReference type="ARBA" id="ARBA00022490"/>
    </source>
</evidence>
<dbReference type="InterPro" id="IPR003170">
    <property type="entry name" value="MurB"/>
</dbReference>